<evidence type="ECO:0000313" key="3">
    <source>
        <dbReference type="Proteomes" id="UP000070224"/>
    </source>
</evidence>
<dbReference type="OrthoDB" id="7865033at2"/>
<dbReference type="AlphaFoldDB" id="A0A134B0M4"/>
<dbReference type="SUPFAM" id="SSF47413">
    <property type="entry name" value="lambda repressor-like DNA-binding domains"/>
    <property type="match status" value="1"/>
</dbReference>
<proteinExistence type="predicted"/>
<gene>
    <name evidence="2" type="ORF">HMPREF3185_02018</name>
</gene>
<dbReference type="CDD" id="cd00093">
    <property type="entry name" value="HTH_XRE"/>
    <property type="match status" value="1"/>
</dbReference>
<dbReference type="EMBL" id="LSDK01000138">
    <property type="protein sequence ID" value="KXB73493.1"/>
    <property type="molecule type" value="Genomic_DNA"/>
</dbReference>
<dbReference type="PATRIC" id="fig|322095.3.peg.1990"/>
<dbReference type="InterPro" id="IPR010982">
    <property type="entry name" value="Lambda_DNA-bd_dom_sf"/>
</dbReference>
<dbReference type="RefSeq" id="WP_060936058.1">
    <property type="nucleotide sequence ID" value="NZ_KQ960465.1"/>
</dbReference>
<feature type="domain" description="HTH cro/C1-type" evidence="1">
    <location>
        <begin position="6"/>
        <end position="60"/>
    </location>
</feature>
<evidence type="ECO:0000313" key="2">
    <source>
        <dbReference type="EMBL" id="KXB73493.1"/>
    </source>
</evidence>
<dbReference type="GO" id="GO:0003677">
    <property type="term" value="F:DNA binding"/>
    <property type="evidence" value="ECO:0007669"/>
    <property type="project" value="UniProtKB-KW"/>
</dbReference>
<organism evidence="2 3">
    <name type="scientific">Porphyromonas somerae</name>
    <dbReference type="NCBI Taxonomy" id="322095"/>
    <lineage>
        <taxon>Bacteria</taxon>
        <taxon>Pseudomonadati</taxon>
        <taxon>Bacteroidota</taxon>
        <taxon>Bacteroidia</taxon>
        <taxon>Bacteroidales</taxon>
        <taxon>Porphyromonadaceae</taxon>
        <taxon>Porphyromonas</taxon>
    </lineage>
</organism>
<dbReference type="Gene3D" id="1.10.260.40">
    <property type="entry name" value="lambda repressor-like DNA-binding domains"/>
    <property type="match status" value="1"/>
</dbReference>
<accession>A0A134B0M4</accession>
<dbReference type="Proteomes" id="UP000070224">
    <property type="component" value="Unassembled WGS sequence"/>
</dbReference>
<keyword evidence="3" id="KW-1185">Reference proteome</keyword>
<dbReference type="PROSITE" id="PS50943">
    <property type="entry name" value="HTH_CROC1"/>
    <property type="match status" value="1"/>
</dbReference>
<comment type="caution">
    <text evidence="2">The sequence shown here is derived from an EMBL/GenBank/DDBJ whole genome shotgun (WGS) entry which is preliminary data.</text>
</comment>
<dbReference type="SMART" id="SM00530">
    <property type="entry name" value="HTH_XRE"/>
    <property type="match status" value="1"/>
</dbReference>
<name>A0A134B0M4_9PORP</name>
<protein>
    <submittedName>
        <fullName evidence="2">DNA-binding helix-turn-helix protein</fullName>
    </submittedName>
</protein>
<sequence>MAMNRIKAILAEKQLTSKWLAQKLGKSENTVSRWCSNRVQPSLENLVEIANVLDIEVRVLLTPTKDKSI</sequence>
<dbReference type="Pfam" id="PF01381">
    <property type="entry name" value="HTH_3"/>
    <property type="match status" value="1"/>
</dbReference>
<dbReference type="InterPro" id="IPR001387">
    <property type="entry name" value="Cro/C1-type_HTH"/>
</dbReference>
<keyword evidence="2" id="KW-0238">DNA-binding</keyword>
<evidence type="ECO:0000259" key="1">
    <source>
        <dbReference type="PROSITE" id="PS50943"/>
    </source>
</evidence>
<reference evidence="3" key="1">
    <citation type="submission" date="2016-01" db="EMBL/GenBank/DDBJ databases">
        <authorList>
            <person name="Mitreva M."/>
            <person name="Pepin K.H."/>
            <person name="Mihindukulasuriya K.A."/>
            <person name="Fulton R."/>
            <person name="Fronick C."/>
            <person name="O'Laughlin M."/>
            <person name="Miner T."/>
            <person name="Herter B."/>
            <person name="Rosa B.A."/>
            <person name="Cordes M."/>
            <person name="Tomlinson C."/>
            <person name="Wollam A."/>
            <person name="Palsikar V.B."/>
            <person name="Mardis E.R."/>
            <person name="Wilson R.K."/>
        </authorList>
    </citation>
    <scope>NUCLEOTIDE SEQUENCE [LARGE SCALE GENOMIC DNA]</scope>
    <source>
        <strain evidence="3">KA00683</strain>
    </source>
</reference>
<dbReference type="STRING" id="322095.HMPREF3185_02018"/>